<protein>
    <submittedName>
        <fullName evidence="6">Bridging integrator 3-like protein</fullName>
    </submittedName>
</protein>
<evidence type="ECO:0000256" key="3">
    <source>
        <dbReference type="ARBA" id="ARBA00023212"/>
    </source>
</evidence>
<keyword evidence="7" id="KW-1185">Reference proteome</keyword>
<keyword evidence="3" id="KW-0206">Cytoskeleton</keyword>
<dbReference type="GO" id="GO:0006897">
    <property type="term" value="P:endocytosis"/>
    <property type="evidence" value="ECO:0007669"/>
    <property type="project" value="InterPro"/>
</dbReference>
<dbReference type="GO" id="GO:0008289">
    <property type="term" value="F:lipid binding"/>
    <property type="evidence" value="ECO:0007669"/>
    <property type="project" value="TreeGrafter"/>
</dbReference>
<feature type="coiled-coil region" evidence="4">
    <location>
        <begin position="120"/>
        <end position="184"/>
    </location>
</feature>
<gene>
    <name evidence="6" type="ORF">B4U80_06295</name>
</gene>
<organism evidence="6 7">
    <name type="scientific">Leptotrombidium deliense</name>
    <dbReference type="NCBI Taxonomy" id="299467"/>
    <lineage>
        <taxon>Eukaryota</taxon>
        <taxon>Metazoa</taxon>
        <taxon>Ecdysozoa</taxon>
        <taxon>Arthropoda</taxon>
        <taxon>Chelicerata</taxon>
        <taxon>Arachnida</taxon>
        <taxon>Acari</taxon>
        <taxon>Acariformes</taxon>
        <taxon>Trombidiformes</taxon>
        <taxon>Prostigmata</taxon>
        <taxon>Anystina</taxon>
        <taxon>Parasitengona</taxon>
        <taxon>Trombiculoidea</taxon>
        <taxon>Trombiculidae</taxon>
        <taxon>Leptotrombidium</taxon>
    </lineage>
</organism>
<keyword evidence="4" id="KW-0175">Coiled coil</keyword>
<dbReference type="GO" id="GO:0015629">
    <property type="term" value="C:actin cytoskeleton"/>
    <property type="evidence" value="ECO:0007669"/>
    <property type="project" value="TreeGrafter"/>
</dbReference>
<dbReference type="Pfam" id="PF03114">
    <property type="entry name" value="BAR"/>
    <property type="match status" value="1"/>
</dbReference>
<dbReference type="Gene3D" id="1.20.1270.60">
    <property type="entry name" value="Arfaptin homology (AH) domain/BAR domain"/>
    <property type="match status" value="1"/>
</dbReference>
<dbReference type="STRING" id="299467.A0A443SPQ5"/>
<dbReference type="VEuPathDB" id="VectorBase:LDEU002580"/>
<dbReference type="PROSITE" id="PS51021">
    <property type="entry name" value="BAR"/>
    <property type="match status" value="1"/>
</dbReference>
<dbReference type="GO" id="GO:0005737">
    <property type="term" value="C:cytoplasm"/>
    <property type="evidence" value="ECO:0007669"/>
    <property type="project" value="InterPro"/>
</dbReference>
<dbReference type="GO" id="GO:0097320">
    <property type="term" value="P:plasma membrane tubulation"/>
    <property type="evidence" value="ECO:0007669"/>
    <property type="project" value="TreeGrafter"/>
</dbReference>
<dbReference type="AlphaFoldDB" id="A0A443SPQ5"/>
<comment type="caution">
    <text evidence="6">The sequence shown here is derived from an EMBL/GenBank/DDBJ whole genome shotgun (WGS) entry which is preliminary data.</text>
</comment>
<sequence length="264" mass="30063">MAWNPLRILSSKSGPNAGCGISTVDEEDVDKITTRLNNVETTAKKIHKSGKKLNETLLNFNRQECKLSSDLSDSVLCQQYSPELRALVEDWHTFNTHCSQFGEDYAVCVQKVLVDALKRFEGALNEAKNCLRKREQLRNDCIKFSARVSKLSEKEKTGQNVAKLQQMKDNLSQAEDELRQQSALILQEIPAFIDYRINYFQPSLEGFIKAQTYFWGESSKSYNSYSLLSSQIKPPTKSSWNEYKQNQQKLLNQISSLSIVDGSD</sequence>
<dbReference type="InterPro" id="IPR027267">
    <property type="entry name" value="AH/BAR_dom_sf"/>
</dbReference>
<dbReference type="InterPro" id="IPR004148">
    <property type="entry name" value="BAR_dom"/>
</dbReference>
<evidence type="ECO:0000256" key="1">
    <source>
        <dbReference type="ARBA" id="ARBA00004245"/>
    </source>
</evidence>
<dbReference type="InterPro" id="IPR046982">
    <property type="entry name" value="BIN3/RVS161-like"/>
</dbReference>
<evidence type="ECO:0000313" key="7">
    <source>
        <dbReference type="Proteomes" id="UP000288716"/>
    </source>
</evidence>
<dbReference type="SUPFAM" id="SSF103657">
    <property type="entry name" value="BAR/IMD domain-like"/>
    <property type="match status" value="1"/>
</dbReference>
<keyword evidence="2" id="KW-0963">Cytoplasm</keyword>
<feature type="domain" description="BAR" evidence="5">
    <location>
        <begin position="14"/>
        <end position="241"/>
    </location>
</feature>
<dbReference type="PANTHER" id="PTHR47174:SF3">
    <property type="entry name" value="BRIDGING INTEGRATOR 3"/>
    <property type="match status" value="1"/>
</dbReference>
<reference evidence="6 7" key="1">
    <citation type="journal article" date="2018" name="Gigascience">
        <title>Genomes of trombidid mites reveal novel predicted allergens and laterally-transferred genes associated with secondary metabolism.</title>
        <authorList>
            <person name="Dong X."/>
            <person name="Chaisiri K."/>
            <person name="Xia D."/>
            <person name="Armstrong S.D."/>
            <person name="Fang Y."/>
            <person name="Donnelly M.J."/>
            <person name="Kadowaki T."/>
            <person name="McGarry J.W."/>
            <person name="Darby A.C."/>
            <person name="Makepeace B.L."/>
        </authorList>
    </citation>
    <scope>NUCLEOTIDE SEQUENCE [LARGE SCALE GENOMIC DNA]</scope>
    <source>
        <strain evidence="6">UoL-UT</strain>
    </source>
</reference>
<dbReference type="PANTHER" id="PTHR47174">
    <property type="entry name" value="BRIDGING INTEGRATOR 3"/>
    <property type="match status" value="1"/>
</dbReference>
<evidence type="ECO:0000313" key="6">
    <source>
        <dbReference type="EMBL" id="RWS29462.1"/>
    </source>
</evidence>
<accession>A0A443SPQ5</accession>
<evidence type="ECO:0000256" key="4">
    <source>
        <dbReference type="SAM" id="Coils"/>
    </source>
</evidence>
<name>A0A443SPQ5_9ACAR</name>
<dbReference type="EMBL" id="NCKV01000905">
    <property type="protein sequence ID" value="RWS29462.1"/>
    <property type="molecule type" value="Genomic_DNA"/>
</dbReference>
<proteinExistence type="predicted"/>
<dbReference type="Proteomes" id="UP000288716">
    <property type="component" value="Unassembled WGS sequence"/>
</dbReference>
<dbReference type="GO" id="GO:0051666">
    <property type="term" value="P:actin cortical patch localization"/>
    <property type="evidence" value="ECO:0007669"/>
    <property type="project" value="InterPro"/>
</dbReference>
<dbReference type="OrthoDB" id="446293at2759"/>
<comment type="subcellular location">
    <subcellularLocation>
        <location evidence="1">Cytoplasm</location>
        <location evidence="1">Cytoskeleton</location>
    </subcellularLocation>
</comment>
<evidence type="ECO:0000259" key="5">
    <source>
        <dbReference type="PROSITE" id="PS51021"/>
    </source>
</evidence>
<evidence type="ECO:0000256" key="2">
    <source>
        <dbReference type="ARBA" id="ARBA00022490"/>
    </source>
</evidence>